<evidence type="ECO:0000313" key="3">
    <source>
        <dbReference type="Proteomes" id="UP000273307"/>
    </source>
</evidence>
<evidence type="ECO:0000256" key="1">
    <source>
        <dbReference type="SAM" id="SignalP"/>
    </source>
</evidence>
<dbReference type="AlphaFoldDB" id="A0A498PWW9"/>
<reference evidence="2 3" key="1">
    <citation type="submission" date="2018-09" db="EMBL/GenBank/DDBJ databases">
        <authorList>
            <person name="Tagini F."/>
        </authorList>
    </citation>
    <scope>NUCLEOTIDE SEQUENCE [LARGE SCALE GENOMIC DNA]</scope>
    <source>
        <strain evidence="2 3">MK136</strain>
    </source>
</reference>
<dbReference type="EMBL" id="UPHP01000044">
    <property type="protein sequence ID" value="VBA37427.1"/>
    <property type="molecule type" value="Genomic_DNA"/>
</dbReference>
<sequence>MRTLACVFVAASGIVLGCSSAANVADLKVGDCLRLGGTPDRPQVTKAACGTPDSNFKVIAVVKPGVGRAQCPADIDSSYSMHNSLSGEDSTLCLDIDWVVGGCMSVDPAHKTDPFRVDCNDTSAPHRQRATQILRDLDPPVTADQCVSGVGYTYTQRRFAVCVEDVSNGPRT</sequence>
<accession>A0A498PWW9</accession>
<keyword evidence="3" id="KW-1185">Reference proteome</keyword>
<evidence type="ECO:0000313" key="2">
    <source>
        <dbReference type="EMBL" id="VBA37427.1"/>
    </source>
</evidence>
<dbReference type="RefSeq" id="WP_122442119.1">
    <property type="nucleotide sequence ID" value="NZ_UPHP01000044.1"/>
</dbReference>
<organism evidence="2 3">
    <name type="scientific">Mycobacterium attenuatum</name>
    <dbReference type="NCBI Taxonomy" id="2341086"/>
    <lineage>
        <taxon>Bacteria</taxon>
        <taxon>Bacillati</taxon>
        <taxon>Actinomycetota</taxon>
        <taxon>Actinomycetes</taxon>
        <taxon>Mycobacteriales</taxon>
        <taxon>Mycobacteriaceae</taxon>
        <taxon>Mycobacterium</taxon>
    </lineage>
</organism>
<protein>
    <recommendedName>
        <fullName evidence="4">Lipoprotein LppU</fullName>
    </recommendedName>
</protein>
<proteinExistence type="predicted"/>
<dbReference type="Proteomes" id="UP000273307">
    <property type="component" value="Unassembled WGS sequence"/>
</dbReference>
<dbReference type="OrthoDB" id="3701210at2"/>
<keyword evidence="1" id="KW-0732">Signal</keyword>
<dbReference type="PROSITE" id="PS51257">
    <property type="entry name" value="PROKAR_LIPOPROTEIN"/>
    <property type="match status" value="1"/>
</dbReference>
<feature type="chain" id="PRO_5019855734" description="Lipoprotein LppU" evidence="1">
    <location>
        <begin position="22"/>
        <end position="172"/>
    </location>
</feature>
<gene>
    <name evidence="2" type="ORF">LAUMK136_01915</name>
</gene>
<feature type="signal peptide" evidence="1">
    <location>
        <begin position="1"/>
        <end position="21"/>
    </location>
</feature>
<name>A0A498PWW9_9MYCO</name>
<evidence type="ECO:0008006" key="4">
    <source>
        <dbReference type="Google" id="ProtNLM"/>
    </source>
</evidence>